<dbReference type="InterPro" id="IPR013785">
    <property type="entry name" value="Aldolase_TIM"/>
</dbReference>
<dbReference type="AlphaFoldDB" id="A0A545U130"/>
<dbReference type="InterPro" id="IPR001155">
    <property type="entry name" value="OxRdtase_FMN_N"/>
</dbReference>
<feature type="domain" description="NADH:flavin oxidoreductase/NADH oxidase N-terminal" evidence="3">
    <location>
        <begin position="4"/>
        <end position="334"/>
    </location>
</feature>
<evidence type="ECO:0000313" key="4">
    <source>
        <dbReference type="EMBL" id="TQV83113.1"/>
    </source>
</evidence>
<dbReference type="Pfam" id="PF00724">
    <property type="entry name" value="Oxidored_FMN"/>
    <property type="match status" value="1"/>
</dbReference>
<evidence type="ECO:0000256" key="2">
    <source>
        <dbReference type="ARBA" id="ARBA00023002"/>
    </source>
</evidence>
<keyword evidence="1" id="KW-0285">Flavoprotein</keyword>
<dbReference type="SUPFAM" id="SSF51395">
    <property type="entry name" value="FMN-linked oxidoreductases"/>
    <property type="match status" value="1"/>
</dbReference>
<name>A0A545U130_9PROT</name>
<gene>
    <name evidence="4" type="ORF">FKG95_00465</name>
</gene>
<proteinExistence type="predicted"/>
<dbReference type="CDD" id="cd04733">
    <property type="entry name" value="OYE_like_2_FMN"/>
    <property type="match status" value="1"/>
</dbReference>
<dbReference type="InterPro" id="IPR051799">
    <property type="entry name" value="NADH_flavin_oxidoreductase"/>
</dbReference>
<evidence type="ECO:0000259" key="3">
    <source>
        <dbReference type="Pfam" id="PF00724"/>
    </source>
</evidence>
<protein>
    <submittedName>
        <fullName evidence="4">NADH:flavin oxidoreductase/NADH oxidase family protein</fullName>
    </submittedName>
</protein>
<sequence length="414" mass="43988">MIEQPLELPNGVVLKNRIVKSAMSEALADARNNPTAALMELFERWGAGGAGLLITGNTPIDPWHLEHAGNFVLDAQSDMGRVSELAARAKSGGAKVLAQLAHAGRQTPEAINPQPLSISDLRLNLSGYGAPVAATDAQLEDVAEKFTRSAELAQEAGFDGVEVHAAHGYLLSSALSPRINIRKDRWGGALENRARLLLSVVRAVRARVAPGFILAVKLNSSDFEKGGFDHQESALVAKMLEAEGVDFIEISGGTFEAPTAYQHSSKKQSTIAREGYFLDYAAAIKSALTIPLMVTGGFRSGAVMKAAIAEAKTDLIGMGRPFIVDPDFPAKLLSGEIAAAPSVEREFPPADDLPRGAVLNWFCHQLALQGSTGAAALSLPLIEGHARYLASIESATERLLEARCQGGGQELRCH</sequence>
<keyword evidence="2" id="KW-0560">Oxidoreductase</keyword>
<dbReference type="GO" id="GO:0016491">
    <property type="term" value="F:oxidoreductase activity"/>
    <property type="evidence" value="ECO:0007669"/>
    <property type="project" value="UniProtKB-KW"/>
</dbReference>
<accession>A0A545U130</accession>
<dbReference type="PANTHER" id="PTHR43656:SF2">
    <property type="entry name" value="BINDING OXIDOREDUCTASE, PUTATIVE (AFU_ORTHOLOGUE AFUA_2G08260)-RELATED"/>
    <property type="match status" value="1"/>
</dbReference>
<evidence type="ECO:0000256" key="1">
    <source>
        <dbReference type="ARBA" id="ARBA00022630"/>
    </source>
</evidence>
<dbReference type="Proteomes" id="UP000315252">
    <property type="component" value="Unassembled WGS sequence"/>
</dbReference>
<organism evidence="4 5">
    <name type="scientific">Denitrobaculum tricleocarpae</name>
    <dbReference type="NCBI Taxonomy" id="2591009"/>
    <lineage>
        <taxon>Bacteria</taxon>
        <taxon>Pseudomonadati</taxon>
        <taxon>Pseudomonadota</taxon>
        <taxon>Alphaproteobacteria</taxon>
        <taxon>Rhodospirillales</taxon>
        <taxon>Rhodospirillaceae</taxon>
        <taxon>Denitrobaculum</taxon>
    </lineage>
</organism>
<comment type="caution">
    <text evidence="4">The sequence shown here is derived from an EMBL/GenBank/DDBJ whole genome shotgun (WGS) entry which is preliminary data.</text>
</comment>
<dbReference type="PANTHER" id="PTHR43656">
    <property type="entry name" value="BINDING OXIDOREDUCTASE, PUTATIVE (AFU_ORTHOLOGUE AFUA_2G08260)-RELATED"/>
    <property type="match status" value="1"/>
</dbReference>
<keyword evidence="5" id="KW-1185">Reference proteome</keyword>
<dbReference type="EMBL" id="VHSH01000001">
    <property type="protein sequence ID" value="TQV83113.1"/>
    <property type="molecule type" value="Genomic_DNA"/>
</dbReference>
<evidence type="ECO:0000313" key="5">
    <source>
        <dbReference type="Proteomes" id="UP000315252"/>
    </source>
</evidence>
<dbReference type="GO" id="GO:0010181">
    <property type="term" value="F:FMN binding"/>
    <property type="evidence" value="ECO:0007669"/>
    <property type="project" value="InterPro"/>
</dbReference>
<dbReference type="OrthoDB" id="9804454at2"/>
<dbReference type="Gene3D" id="3.20.20.70">
    <property type="entry name" value="Aldolase class I"/>
    <property type="match status" value="1"/>
</dbReference>
<dbReference type="RefSeq" id="WP_142894051.1">
    <property type="nucleotide sequence ID" value="NZ_ML660052.1"/>
</dbReference>
<reference evidence="4 5" key="1">
    <citation type="submission" date="2019-06" db="EMBL/GenBank/DDBJ databases">
        <title>Whole genome sequence for Rhodospirillaceae sp. R148.</title>
        <authorList>
            <person name="Wang G."/>
        </authorList>
    </citation>
    <scope>NUCLEOTIDE SEQUENCE [LARGE SCALE GENOMIC DNA]</scope>
    <source>
        <strain evidence="4 5">R148</strain>
    </source>
</reference>